<keyword evidence="1" id="KW-0732">Signal</keyword>
<dbReference type="EMBL" id="MSLT01000006">
    <property type="protein sequence ID" value="OUD15317.1"/>
    <property type="molecule type" value="Genomic_DNA"/>
</dbReference>
<evidence type="ECO:0008006" key="4">
    <source>
        <dbReference type="Google" id="ProtNLM"/>
    </source>
</evidence>
<evidence type="ECO:0000313" key="3">
    <source>
        <dbReference type="Proteomes" id="UP000194798"/>
    </source>
</evidence>
<dbReference type="Proteomes" id="UP000194798">
    <property type="component" value="Unassembled WGS sequence"/>
</dbReference>
<protein>
    <recommendedName>
        <fullName evidence="4">DUF2490 domain-containing protein</fullName>
    </recommendedName>
</protein>
<accession>A0A251XAX6</accession>
<organism evidence="2 3">
    <name type="scientific">Thioflexithrix psekupsensis</name>
    <dbReference type="NCBI Taxonomy" id="1570016"/>
    <lineage>
        <taxon>Bacteria</taxon>
        <taxon>Pseudomonadati</taxon>
        <taxon>Pseudomonadota</taxon>
        <taxon>Gammaproteobacteria</taxon>
        <taxon>Thiotrichales</taxon>
        <taxon>Thioflexithrix</taxon>
    </lineage>
</organism>
<proteinExistence type="predicted"/>
<sequence>MFLRVILIGVLMLAYQTTNANDAPAVNQDEIKRHYYRILAGYFIDTKLTEILAGDFEIDDRRTGIVGFEYSYLLWNSVFDWPLDVTGKVGVIRHFERGWQDDFNQYTLGIKAYYSGFPWQSRLRTRLGLAQGLSYVEKIPYIEYESLVRDRQKETSRLLNHLDLTVDVNVGDLFNWQAGKSCYFGTGIYHRSGVFGKLALFNHVDGGSNYLTLHLECLR</sequence>
<name>A0A251XAX6_9GAMM</name>
<feature type="chain" id="PRO_5012151529" description="DUF2490 domain-containing protein" evidence="1">
    <location>
        <begin position="21"/>
        <end position="219"/>
    </location>
</feature>
<dbReference type="AlphaFoldDB" id="A0A251XAX6"/>
<dbReference type="OrthoDB" id="92529at2"/>
<dbReference type="RefSeq" id="WP_086486911.1">
    <property type="nucleotide sequence ID" value="NZ_MSLT01000006.1"/>
</dbReference>
<gene>
    <name evidence="2" type="ORF">TPSD3_01960</name>
</gene>
<comment type="caution">
    <text evidence="2">The sequence shown here is derived from an EMBL/GenBank/DDBJ whole genome shotgun (WGS) entry which is preliminary data.</text>
</comment>
<evidence type="ECO:0000313" key="2">
    <source>
        <dbReference type="EMBL" id="OUD15317.1"/>
    </source>
</evidence>
<keyword evidence="3" id="KW-1185">Reference proteome</keyword>
<reference evidence="2 3" key="1">
    <citation type="submission" date="2016-12" db="EMBL/GenBank/DDBJ databases">
        <title>Thioflexothrix psekupsii D3 genome sequencing and assembly.</title>
        <authorList>
            <person name="Fomenkov A."/>
            <person name="Vincze T."/>
            <person name="Grabovich M."/>
            <person name="Anton B.P."/>
            <person name="Dubinina G."/>
            <person name="Orlova M."/>
            <person name="Belousova E."/>
            <person name="Roberts R.J."/>
        </authorList>
    </citation>
    <scope>NUCLEOTIDE SEQUENCE [LARGE SCALE GENOMIC DNA]</scope>
    <source>
        <strain evidence="2">D3</strain>
    </source>
</reference>
<evidence type="ECO:0000256" key="1">
    <source>
        <dbReference type="SAM" id="SignalP"/>
    </source>
</evidence>
<feature type="signal peptide" evidence="1">
    <location>
        <begin position="1"/>
        <end position="20"/>
    </location>
</feature>